<dbReference type="eggNOG" id="ENOG5032TE3">
    <property type="taxonomic scope" value="Bacteria"/>
</dbReference>
<keyword evidence="3" id="KW-1185">Reference proteome</keyword>
<dbReference type="RefSeq" id="WP_013220708.1">
    <property type="nucleotide sequence ID" value="NC_014315.1"/>
</dbReference>
<gene>
    <name evidence="2" type="ordered locus">Nwat_1751</name>
</gene>
<evidence type="ECO:0000313" key="2">
    <source>
        <dbReference type="EMBL" id="ADJ28616.1"/>
    </source>
</evidence>
<accession>D8K6T9</accession>
<dbReference type="AlphaFoldDB" id="D8K6T9"/>
<evidence type="ECO:0000259" key="1">
    <source>
        <dbReference type="Pfam" id="PF00685"/>
    </source>
</evidence>
<dbReference type="Gene3D" id="3.40.50.300">
    <property type="entry name" value="P-loop containing nucleotide triphosphate hydrolases"/>
    <property type="match status" value="1"/>
</dbReference>
<dbReference type="EMBL" id="CP002086">
    <property type="protein sequence ID" value="ADJ28616.1"/>
    <property type="molecule type" value="Genomic_DNA"/>
</dbReference>
<reference evidence="2 3" key="1">
    <citation type="submission" date="2010-06" db="EMBL/GenBank/DDBJ databases">
        <title>Complete sequence of chromosome of Nitrosococcus watsoni C-113.</title>
        <authorList>
            <consortium name="US DOE Joint Genome Institute"/>
            <person name="Lucas S."/>
            <person name="Copeland A."/>
            <person name="Lapidus A."/>
            <person name="Cheng J.-F."/>
            <person name="Bruce D."/>
            <person name="Goodwin L."/>
            <person name="Pitluck S."/>
            <person name="Malfatti S.A."/>
            <person name="Chain P.S.G."/>
            <person name="Land M."/>
            <person name="Hauser L."/>
            <person name="Kyrpides N."/>
            <person name="Ivanova N."/>
            <person name="Cambell M.A."/>
            <person name="Heidelberg J.F."/>
            <person name="Klotz M.G."/>
            <person name="Woyke T."/>
        </authorList>
    </citation>
    <scope>NUCLEOTIDE SEQUENCE [LARGE SCALE GENOMIC DNA]</scope>
    <source>
        <strain evidence="2 3">C-113</strain>
    </source>
</reference>
<dbReference type="InterPro" id="IPR027417">
    <property type="entry name" value="P-loop_NTPase"/>
</dbReference>
<sequence>MKSQDGLVRALARIKYHSFLLKKQAYQTLLSSSREGAKQIFFIAGVQRSGTNMLMDVLERSFETMVYHERDPRAFNGYEMRPPTVIHSLVRTASAKYIVLKALCELQELRCLMDTFNPSKGIWLVRHYEDVVNSHLDLWTGMPESIRRIAGDRNAAGWRGRGMSDETHALVRCLYHPEISNASACALFWYFRNVLFFEQNLDQDSRVRLVGYEQLVQHPTEVFNELFTFLGIAYKPHVSRKVVASSVRRRSPPKIDSAIRQICDQLLARIERVAV</sequence>
<dbReference type="STRING" id="105559.Nwat_1751"/>
<evidence type="ECO:0000313" key="3">
    <source>
        <dbReference type="Proteomes" id="UP000000393"/>
    </source>
</evidence>
<dbReference type="InterPro" id="IPR000863">
    <property type="entry name" value="Sulfotransferase_dom"/>
</dbReference>
<dbReference type="GO" id="GO:0008146">
    <property type="term" value="F:sulfotransferase activity"/>
    <property type="evidence" value="ECO:0007669"/>
    <property type="project" value="InterPro"/>
</dbReference>
<dbReference type="SUPFAM" id="SSF52540">
    <property type="entry name" value="P-loop containing nucleoside triphosphate hydrolases"/>
    <property type="match status" value="1"/>
</dbReference>
<organism evidence="2 3">
    <name type="scientific">Nitrosococcus watsoni (strain C-113)</name>
    <dbReference type="NCBI Taxonomy" id="105559"/>
    <lineage>
        <taxon>Bacteria</taxon>
        <taxon>Pseudomonadati</taxon>
        <taxon>Pseudomonadota</taxon>
        <taxon>Gammaproteobacteria</taxon>
        <taxon>Chromatiales</taxon>
        <taxon>Chromatiaceae</taxon>
        <taxon>Nitrosococcus</taxon>
    </lineage>
</organism>
<name>D8K6T9_NITWC</name>
<dbReference type="Pfam" id="PF00685">
    <property type="entry name" value="Sulfotransfer_1"/>
    <property type="match status" value="1"/>
</dbReference>
<dbReference type="Proteomes" id="UP000000393">
    <property type="component" value="Chromosome"/>
</dbReference>
<dbReference type="HOGENOM" id="CLU_088219_0_0_6"/>
<dbReference type="OrthoDB" id="3336394at2"/>
<dbReference type="KEGG" id="nwa:Nwat_1751"/>
<proteinExistence type="predicted"/>
<feature type="domain" description="Sulfotransferase" evidence="1">
    <location>
        <begin position="41"/>
        <end position="244"/>
    </location>
</feature>
<protein>
    <recommendedName>
        <fullName evidence="1">Sulfotransferase domain-containing protein</fullName>
    </recommendedName>
</protein>